<reference evidence="4 5" key="1">
    <citation type="submission" date="2024-09" db="EMBL/GenBank/DDBJ databases">
        <authorList>
            <person name="Sun Q."/>
            <person name="Mori K."/>
        </authorList>
    </citation>
    <scope>NUCLEOTIDE SEQUENCE [LARGE SCALE GENOMIC DNA]</scope>
    <source>
        <strain evidence="4 5">JCM 3028</strain>
    </source>
</reference>
<proteinExistence type="predicted"/>
<keyword evidence="5" id="KW-1185">Reference proteome</keyword>
<dbReference type="EMBL" id="JBHMBS010000004">
    <property type="protein sequence ID" value="MFB9675817.1"/>
    <property type="molecule type" value="Genomic_DNA"/>
</dbReference>
<dbReference type="InterPro" id="IPR018929">
    <property type="entry name" value="DUF2510"/>
</dbReference>
<keyword evidence="2" id="KW-0472">Membrane</keyword>
<evidence type="ECO:0000256" key="2">
    <source>
        <dbReference type="SAM" id="Phobius"/>
    </source>
</evidence>
<evidence type="ECO:0000313" key="4">
    <source>
        <dbReference type="EMBL" id="MFB9675817.1"/>
    </source>
</evidence>
<evidence type="ECO:0000256" key="1">
    <source>
        <dbReference type="SAM" id="MobiDB-lite"/>
    </source>
</evidence>
<sequence>MTTQTPSGWYPDPYGSPLLRWWDGSEWTDATHQTDAPTGQGTAPGSQTGPFLQQHSAGPGPQQTGPHPAGPGPQQTGPRPTQEGPRGTGPSGSFPSGPSGPPAPSGPSGQWSPPAAHQQGAQAPTGAGQPHWGGPPNGHTAQMPLPPYDGYPSAPPPRKSGPLPWILGGGGVLVLIVVIVVAAMYLINPERRNTAGEPTGLTTPPPTAPLEPSQEPTPEATPAPSGSAPPKAVDGRVTDPVTGLSYEMPGEPWEVPPSVGGGLGFVWSSAAVAVAQENFDGRGGDWLGNVLTGELPDQYGYQGVGSMRSVAATLLQVVEPAFYTPPHSRKIVEDKAVKVSGKDAWLLVFDLDFSEQAEANGWKWKQERAAFLIVDRGENTRPALAYISVPDNLDISVADKVIKSFKLP</sequence>
<organism evidence="4 5">
    <name type="scientific">Streptosporangium vulgare</name>
    <dbReference type="NCBI Taxonomy" id="46190"/>
    <lineage>
        <taxon>Bacteria</taxon>
        <taxon>Bacillati</taxon>
        <taxon>Actinomycetota</taxon>
        <taxon>Actinomycetes</taxon>
        <taxon>Streptosporangiales</taxon>
        <taxon>Streptosporangiaceae</taxon>
        <taxon>Streptosporangium</taxon>
    </lineage>
</organism>
<accession>A0ABV5T9Q4</accession>
<feature type="compositionally biased region" description="Low complexity" evidence="1">
    <location>
        <begin position="106"/>
        <end position="130"/>
    </location>
</feature>
<feature type="transmembrane region" description="Helical" evidence="2">
    <location>
        <begin position="165"/>
        <end position="187"/>
    </location>
</feature>
<keyword evidence="2" id="KW-0812">Transmembrane</keyword>
<protein>
    <submittedName>
        <fullName evidence="4">DUF2510 domain-containing protein</fullName>
    </submittedName>
</protein>
<feature type="region of interest" description="Disordered" evidence="1">
    <location>
        <begin position="1"/>
        <end position="155"/>
    </location>
</feature>
<keyword evidence="2" id="KW-1133">Transmembrane helix</keyword>
<feature type="region of interest" description="Disordered" evidence="1">
    <location>
        <begin position="192"/>
        <end position="237"/>
    </location>
</feature>
<name>A0ABV5T9Q4_9ACTN</name>
<comment type="caution">
    <text evidence="4">The sequence shown here is derived from an EMBL/GenBank/DDBJ whole genome shotgun (WGS) entry which is preliminary data.</text>
</comment>
<dbReference type="RefSeq" id="WP_386155822.1">
    <property type="nucleotide sequence ID" value="NZ_JBHMBS010000004.1"/>
</dbReference>
<evidence type="ECO:0000313" key="5">
    <source>
        <dbReference type="Proteomes" id="UP001589610"/>
    </source>
</evidence>
<feature type="compositionally biased region" description="Pro residues" evidence="1">
    <location>
        <begin position="144"/>
        <end position="155"/>
    </location>
</feature>
<gene>
    <name evidence="4" type="ORF">ACFFRH_09990</name>
</gene>
<dbReference type="Pfam" id="PF10708">
    <property type="entry name" value="DUF2510"/>
    <property type="match status" value="1"/>
</dbReference>
<feature type="compositionally biased region" description="Low complexity" evidence="1">
    <location>
        <begin position="58"/>
        <end position="85"/>
    </location>
</feature>
<dbReference type="Proteomes" id="UP001589610">
    <property type="component" value="Unassembled WGS sequence"/>
</dbReference>
<feature type="compositionally biased region" description="Polar residues" evidence="1">
    <location>
        <begin position="28"/>
        <end position="56"/>
    </location>
</feature>
<evidence type="ECO:0000259" key="3">
    <source>
        <dbReference type="Pfam" id="PF10708"/>
    </source>
</evidence>
<feature type="domain" description="DUF2510" evidence="3">
    <location>
        <begin position="8"/>
        <end position="38"/>
    </location>
</feature>